<gene>
    <name evidence="1" type="primary">rcoM_1</name>
    <name evidence="1" type="ORF">OSB_21870</name>
</gene>
<protein>
    <submittedName>
        <fullName evidence="1">CO-responsive transcriptional regulator RcoM</fullName>
    </submittedName>
</protein>
<dbReference type="EMBL" id="CP012160">
    <property type="protein sequence ID" value="AKS46724.1"/>
    <property type="molecule type" value="Genomic_DNA"/>
</dbReference>
<dbReference type="STRING" id="1458307.OSB_21870"/>
<dbReference type="SMART" id="SM00850">
    <property type="entry name" value="LytTR"/>
    <property type="match status" value="1"/>
</dbReference>
<dbReference type="InterPro" id="IPR007492">
    <property type="entry name" value="LytTR_DNA-bd_dom"/>
</dbReference>
<evidence type="ECO:0000313" key="1">
    <source>
        <dbReference type="EMBL" id="AKS46724.1"/>
    </source>
</evidence>
<dbReference type="KEGG" id="otm:OSB_21870"/>
<dbReference type="Gene3D" id="2.40.50.1020">
    <property type="entry name" value="LytTr DNA-binding domain"/>
    <property type="match status" value="1"/>
</dbReference>
<evidence type="ECO:0000313" key="2">
    <source>
        <dbReference type="Proteomes" id="UP000067444"/>
    </source>
</evidence>
<reference evidence="1 2" key="1">
    <citation type="journal article" date="2015" name="Genome Announc.">
        <title>Closed Genome Sequence of Octadecabacter temperatus SB1, the First Mesophilic Species of the Genus Octadecabacter.</title>
        <authorList>
            <person name="Voget S."/>
            <person name="Billerbeck S."/>
            <person name="Simon M."/>
            <person name="Daniel R."/>
        </authorList>
    </citation>
    <scope>NUCLEOTIDE SEQUENCE [LARGE SCALE GENOMIC DNA]</scope>
    <source>
        <strain evidence="1 2">SB1</strain>
    </source>
</reference>
<dbReference type="AlphaFoldDB" id="A0A0K0Y6Z6"/>
<dbReference type="Pfam" id="PF04397">
    <property type="entry name" value="LytTR"/>
    <property type="match status" value="1"/>
</dbReference>
<proteinExistence type="predicted"/>
<dbReference type="GO" id="GO:0003677">
    <property type="term" value="F:DNA binding"/>
    <property type="evidence" value="ECO:0007669"/>
    <property type="project" value="InterPro"/>
</dbReference>
<dbReference type="PATRIC" id="fig|1458307.3.peg.2205"/>
<dbReference type="Proteomes" id="UP000067444">
    <property type="component" value="Chromosome"/>
</dbReference>
<name>A0A0K0Y6Z6_9RHOB</name>
<keyword evidence="2" id="KW-1185">Reference proteome</keyword>
<sequence>MNDTASQSALREWRGHMAQPARLAGLLGASVVLTLMGPFNTSEVMRVAPRLAYWAAVVFSCYTIGYFANQIGGHLAGPRAGFAKRLIFCGGLTALGVLAAVYVLTGLAIGYWAVGRDLLLLSANVIAISSIITAVFLLIDDSETAPESAALPVILDRLPFDKRGALVSLSVEDHYVRIRTTNGEDMVLLRLADAMREVGDTTGLQVHRSHWIALDQVTAAARKGDGAILSMASGPDIPVSRANISSIKEAGLLPRT</sequence>
<organism evidence="1 2">
    <name type="scientific">Octadecabacter temperatus</name>
    <dbReference type="NCBI Taxonomy" id="1458307"/>
    <lineage>
        <taxon>Bacteria</taxon>
        <taxon>Pseudomonadati</taxon>
        <taxon>Pseudomonadota</taxon>
        <taxon>Alphaproteobacteria</taxon>
        <taxon>Rhodobacterales</taxon>
        <taxon>Roseobacteraceae</taxon>
        <taxon>Octadecabacter</taxon>
    </lineage>
</organism>
<dbReference type="PROSITE" id="PS50930">
    <property type="entry name" value="HTH_LYTTR"/>
    <property type="match status" value="1"/>
</dbReference>
<accession>A0A0K0Y6Z6</accession>